<name>A0A6G5AGP5_RHIMP</name>
<organism evidence="1">
    <name type="scientific">Rhipicephalus microplus</name>
    <name type="common">Cattle tick</name>
    <name type="synonym">Boophilus microplus</name>
    <dbReference type="NCBI Taxonomy" id="6941"/>
    <lineage>
        <taxon>Eukaryota</taxon>
        <taxon>Metazoa</taxon>
        <taxon>Ecdysozoa</taxon>
        <taxon>Arthropoda</taxon>
        <taxon>Chelicerata</taxon>
        <taxon>Arachnida</taxon>
        <taxon>Acari</taxon>
        <taxon>Parasitiformes</taxon>
        <taxon>Ixodida</taxon>
        <taxon>Ixodoidea</taxon>
        <taxon>Ixodidae</taxon>
        <taxon>Rhipicephalinae</taxon>
        <taxon>Rhipicephalus</taxon>
        <taxon>Boophilus</taxon>
    </lineage>
</organism>
<dbReference type="EMBL" id="GIKN01007892">
    <property type="protein sequence ID" value="NIE50165.1"/>
    <property type="molecule type" value="Transcribed_RNA"/>
</dbReference>
<accession>A0A6G5AGP5</accession>
<proteinExistence type="predicted"/>
<reference evidence="1" key="1">
    <citation type="submission" date="2020-03" db="EMBL/GenBank/DDBJ databases">
        <title>A transcriptome and proteome of the tick Rhipicephalus microplus shaped by the genetic composition of its hosts and developmental stage.</title>
        <authorList>
            <person name="Garcia G.R."/>
            <person name="Ribeiro J.M.C."/>
            <person name="Maruyama S.R."/>
            <person name="Gardinasse L.G."/>
            <person name="Nelson K."/>
            <person name="Ferreira B.R."/>
            <person name="Andrade T.G."/>
            <person name="Santos I.K.F.M."/>
        </authorList>
    </citation>
    <scope>NUCLEOTIDE SEQUENCE</scope>
    <source>
        <strain evidence="1">NSGR</strain>
        <tissue evidence="1">Salivary glands</tissue>
    </source>
</reference>
<protein>
    <submittedName>
        <fullName evidence="1">Uncharacterized protein</fullName>
    </submittedName>
</protein>
<dbReference type="AlphaFoldDB" id="A0A6G5AGP5"/>
<sequence length="120" mass="13525">MEAFLLVLFRFLSCDHSPLRKLFKGSSAKHQLQHVFPSNSVIAGGVESPLRMHLITTNRRLSTEKNCVEFVAVAIALATPPRKIFQAHSLLRPWPVTSFISCSLHLLPTRRAHACSHRSR</sequence>
<evidence type="ECO:0000313" key="1">
    <source>
        <dbReference type="EMBL" id="NIE50165.1"/>
    </source>
</evidence>